<protein>
    <submittedName>
        <fullName evidence="2">Uncharacterized protein</fullName>
    </submittedName>
</protein>
<dbReference type="EMBL" id="JBHTAH010000005">
    <property type="protein sequence ID" value="MFC7069512.1"/>
    <property type="molecule type" value="Genomic_DNA"/>
</dbReference>
<dbReference type="Proteomes" id="UP001596461">
    <property type="component" value="Unassembled WGS sequence"/>
</dbReference>
<dbReference type="RefSeq" id="WP_284030431.1">
    <property type="nucleotide sequence ID" value="NZ_CP126154.1"/>
</dbReference>
<comment type="caution">
    <text evidence="2">The sequence shown here is derived from an EMBL/GenBank/DDBJ whole genome shotgun (WGS) entry which is preliminary data.</text>
</comment>
<feature type="region of interest" description="Disordered" evidence="1">
    <location>
        <begin position="61"/>
        <end position="80"/>
    </location>
</feature>
<reference evidence="2 3" key="1">
    <citation type="journal article" date="2019" name="Int. J. Syst. Evol. Microbiol.">
        <title>The Global Catalogue of Microorganisms (GCM) 10K type strain sequencing project: providing services to taxonomists for standard genome sequencing and annotation.</title>
        <authorList>
            <consortium name="The Broad Institute Genomics Platform"/>
            <consortium name="The Broad Institute Genome Sequencing Center for Infectious Disease"/>
            <person name="Wu L."/>
            <person name="Ma J."/>
        </authorList>
    </citation>
    <scope>NUCLEOTIDE SEQUENCE [LARGE SCALE GENOMIC DNA]</scope>
    <source>
        <strain evidence="2 3">DT31</strain>
    </source>
</reference>
<gene>
    <name evidence="2" type="ORF">ACFQL9_07660</name>
</gene>
<name>A0ABD5W8A3_9EURY</name>
<evidence type="ECO:0000313" key="3">
    <source>
        <dbReference type="Proteomes" id="UP001596461"/>
    </source>
</evidence>
<organism evidence="2 3">
    <name type="scientific">Halobaculum lipolyticum</name>
    <dbReference type="NCBI Taxonomy" id="3032001"/>
    <lineage>
        <taxon>Archaea</taxon>
        <taxon>Methanobacteriati</taxon>
        <taxon>Methanobacteriota</taxon>
        <taxon>Stenosarchaea group</taxon>
        <taxon>Halobacteria</taxon>
        <taxon>Halobacteriales</taxon>
        <taxon>Haloferacaceae</taxon>
        <taxon>Halobaculum</taxon>
    </lineage>
</organism>
<proteinExistence type="predicted"/>
<keyword evidence="3" id="KW-1185">Reference proteome</keyword>
<sequence>MGVTHTPSTGDAAADPRRVLVRYLADELDPGETGFFRARNVRKATDLNGNDAGMMLARLAGRDGGMHTPPNPSPVFDLEEWSNDSRGRLWKVTRRPENGGDDS</sequence>
<evidence type="ECO:0000256" key="1">
    <source>
        <dbReference type="SAM" id="MobiDB-lite"/>
    </source>
</evidence>
<evidence type="ECO:0000313" key="2">
    <source>
        <dbReference type="EMBL" id="MFC7069512.1"/>
    </source>
</evidence>
<dbReference type="GeneID" id="81125264"/>
<accession>A0ABD5W8A3</accession>
<dbReference type="AlphaFoldDB" id="A0ABD5W8A3"/>